<sequence>MKSKTLRAMLGGSVAAVMALSISLPLQANAASEIQTVTLKTDSFAKFMEYLQQYSDNGFSFDGSTVTITKPQPVVTTKPAPAVPTAPAKPAATPAPTAKPVATPAPTAKPVATPAPTAQPAAPAATAKPAATPAAPAVADTTGTAAFTRQIVTLVNKERAAAGLSPVSALASLNKVAAAKATDMRTNNYFSHTSPTYGSPFDMMSAFGVTYQYAGENIAMGQRTPQEVMTAWMNSAGHRANILSANFNYIGVGFDNNYWVQEFIGK</sequence>
<dbReference type="CDD" id="cd05379">
    <property type="entry name" value="CAP_bacterial"/>
    <property type="match status" value="1"/>
</dbReference>
<reference evidence="4 5" key="1">
    <citation type="submission" date="2021-01" db="EMBL/GenBank/DDBJ databases">
        <title>Whole genome sequence of Paenibacillus sonchi LMG 24727 for comparative genomics.</title>
        <authorList>
            <person name="Lee G."/>
            <person name="Kim M.-J."/>
            <person name="Lim K."/>
            <person name="Shin J.-H."/>
        </authorList>
    </citation>
    <scope>NUCLEOTIDE SEQUENCE [LARGE SCALE GENOMIC DNA]</scope>
    <source>
        <strain evidence="4 5">LMG 24727</strain>
    </source>
</reference>
<feature type="chain" id="PRO_5036687563" evidence="2">
    <location>
        <begin position="31"/>
        <end position="266"/>
    </location>
</feature>
<keyword evidence="4" id="KW-0645">Protease</keyword>
<evidence type="ECO:0000256" key="1">
    <source>
        <dbReference type="SAM" id="MobiDB-lite"/>
    </source>
</evidence>
<dbReference type="GO" id="GO:0006508">
    <property type="term" value="P:proteolysis"/>
    <property type="evidence" value="ECO:0007669"/>
    <property type="project" value="UniProtKB-KW"/>
</dbReference>
<dbReference type="KEGG" id="pson:JI735_29755"/>
<dbReference type="RefSeq" id="WP_202676713.1">
    <property type="nucleotide sequence ID" value="NZ_CP068595.1"/>
</dbReference>
<feature type="domain" description="SCP" evidence="3">
    <location>
        <begin position="153"/>
        <end position="261"/>
    </location>
</feature>
<evidence type="ECO:0000313" key="5">
    <source>
        <dbReference type="Proteomes" id="UP000595841"/>
    </source>
</evidence>
<dbReference type="EMBL" id="CP068595">
    <property type="protein sequence ID" value="QQZ60616.1"/>
    <property type="molecule type" value="Genomic_DNA"/>
</dbReference>
<keyword evidence="2" id="KW-0732">Signal</keyword>
<evidence type="ECO:0000256" key="2">
    <source>
        <dbReference type="SAM" id="SignalP"/>
    </source>
</evidence>
<organism evidence="4 5">
    <name type="scientific">Paenibacillus sonchi</name>
    <dbReference type="NCBI Taxonomy" id="373687"/>
    <lineage>
        <taxon>Bacteria</taxon>
        <taxon>Bacillati</taxon>
        <taxon>Bacillota</taxon>
        <taxon>Bacilli</taxon>
        <taxon>Bacillales</taxon>
        <taxon>Paenibacillaceae</taxon>
        <taxon>Paenibacillus</taxon>
        <taxon>Paenibacillus sonchi group</taxon>
    </lineage>
</organism>
<dbReference type="InterPro" id="IPR014044">
    <property type="entry name" value="CAP_dom"/>
</dbReference>
<proteinExistence type="predicted"/>
<dbReference type="AlphaFoldDB" id="A0A974PB77"/>
<dbReference type="SUPFAM" id="SSF55797">
    <property type="entry name" value="PR-1-like"/>
    <property type="match status" value="1"/>
</dbReference>
<dbReference type="Gene3D" id="3.40.33.10">
    <property type="entry name" value="CAP"/>
    <property type="match status" value="1"/>
</dbReference>
<feature type="region of interest" description="Disordered" evidence="1">
    <location>
        <begin position="75"/>
        <end position="136"/>
    </location>
</feature>
<dbReference type="PANTHER" id="PTHR31157">
    <property type="entry name" value="SCP DOMAIN-CONTAINING PROTEIN"/>
    <property type="match status" value="1"/>
</dbReference>
<evidence type="ECO:0000259" key="3">
    <source>
        <dbReference type="Pfam" id="PF00188"/>
    </source>
</evidence>
<dbReference type="Proteomes" id="UP000595841">
    <property type="component" value="Chromosome"/>
</dbReference>
<evidence type="ECO:0000313" key="4">
    <source>
        <dbReference type="EMBL" id="QQZ60616.1"/>
    </source>
</evidence>
<keyword evidence="4" id="KW-0378">Hydrolase</keyword>
<feature type="signal peptide" evidence="2">
    <location>
        <begin position="1"/>
        <end position="30"/>
    </location>
</feature>
<accession>A0A974PB77</accession>
<dbReference type="InterPro" id="IPR035940">
    <property type="entry name" value="CAP_sf"/>
</dbReference>
<name>A0A974PB77_9BACL</name>
<dbReference type="PANTHER" id="PTHR31157:SF1">
    <property type="entry name" value="SCP DOMAIN-CONTAINING PROTEIN"/>
    <property type="match status" value="1"/>
</dbReference>
<dbReference type="Pfam" id="PF00188">
    <property type="entry name" value="CAP"/>
    <property type="match status" value="1"/>
</dbReference>
<gene>
    <name evidence="4" type="ORF">JI735_29755</name>
</gene>
<protein>
    <submittedName>
        <fullName evidence="4">Serine protease</fullName>
    </submittedName>
</protein>
<dbReference type="GO" id="GO:0008233">
    <property type="term" value="F:peptidase activity"/>
    <property type="evidence" value="ECO:0007669"/>
    <property type="project" value="UniProtKB-KW"/>
</dbReference>
<keyword evidence="5" id="KW-1185">Reference proteome</keyword>